<reference evidence="2" key="1">
    <citation type="journal article" date="2019" name="Curr. Biol.">
        <title>Genome Sequence of Striga asiatica Provides Insight into the Evolution of Plant Parasitism.</title>
        <authorList>
            <person name="Yoshida S."/>
            <person name="Kim S."/>
            <person name="Wafula E.K."/>
            <person name="Tanskanen J."/>
            <person name="Kim Y.M."/>
            <person name="Honaas L."/>
            <person name="Yang Z."/>
            <person name="Spallek T."/>
            <person name="Conn C.E."/>
            <person name="Ichihashi Y."/>
            <person name="Cheong K."/>
            <person name="Cui S."/>
            <person name="Der J.P."/>
            <person name="Gundlach H."/>
            <person name="Jiao Y."/>
            <person name="Hori C."/>
            <person name="Ishida J.K."/>
            <person name="Kasahara H."/>
            <person name="Kiba T."/>
            <person name="Kim M.S."/>
            <person name="Koo N."/>
            <person name="Laohavisit A."/>
            <person name="Lee Y.H."/>
            <person name="Lumba S."/>
            <person name="McCourt P."/>
            <person name="Mortimer J.C."/>
            <person name="Mutuku J.M."/>
            <person name="Nomura T."/>
            <person name="Sasaki-Sekimoto Y."/>
            <person name="Seto Y."/>
            <person name="Wang Y."/>
            <person name="Wakatake T."/>
            <person name="Sakakibara H."/>
            <person name="Demura T."/>
            <person name="Yamaguchi S."/>
            <person name="Yoneyama K."/>
            <person name="Manabe R.I."/>
            <person name="Nelson D.C."/>
            <person name="Schulman A.H."/>
            <person name="Timko M.P."/>
            <person name="dePamphilis C.W."/>
            <person name="Choi D."/>
            <person name="Shirasu K."/>
        </authorList>
    </citation>
    <scope>NUCLEOTIDE SEQUENCE [LARGE SCALE GENOMIC DNA]</scope>
    <source>
        <strain evidence="2">cv. UVA1</strain>
    </source>
</reference>
<dbReference type="Proteomes" id="UP000325081">
    <property type="component" value="Unassembled WGS sequence"/>
</dbReference>
<evidence type="ECO:0000313" key="1">
    <source>
        <dbReference type="EMBL" id="GER40603.1"/>
    </source>
</evidence>
<accession>A0A5A7Q5S6</accession>
<protein>
    <submittedName>
        <fullName evidence="1">Senescence-associated gene 13</fullName>
    </submittedName>
</protein>
<keyword evidence="2" id="KW-1185">Reference proteome</keyword>
<name>A0A5A7Q5S6_STRAF</name>
<dbReference type="AlphaFoldDB" id="A0A5A7Q5S6"/>
<dbReference type="EMBL" id="BKCP01005927">
    <property type="protein sequence ID" value="GER40603.1"/>
    <property type="molecule type" value="Genomic_DNA"/>
</dbReference>
<proteinExistence type="predicted"/>
<evidence type="ECO:0000313" key="2">
    <source>
        <dbReference type="Proteomes" id="UP000325081"/>
    </source>
</evidence>
<sequence>MSRKELHIPFFVPGAFICKSRTIPRRSEASSLRQSFSRTTLSWVSPRPLSRSARPRFSFFRRTRWAHSSSRCLCFLILDRRADSRFEIILLRLRSSIKSSSEVELLLGLGLGFGFGPGPKGWWVGKLVSSCGL</sequence>
<gene>
    <name evidence="1" type="ORF">STAS_17287</name>
</gene>
<comment type="caution">
    <text evidence="1">The sequence shown here is derived from an EMBL/GenBank/DDBJ whole genome shotgun (WGS) entry which is preliminary data.</text>
</comment>
<organism evidence="1 2">
    <name type="scientific">Striga asiatica</name>
    <name type="common">Asiatic witchweed</name>
    <name type="synonym">Buchnera asiatica</name>
    <dbReference type="NCBI Taxonomy" id="4170"/>
    <lineage>
        <taxon>Eukaryota</taxon>
        <taxon>Viridiplantae</taxon>
        <taxon>Streptophyta</taxon>
        <taxon>Embryophyta</taxon>
        <taxon>Tracheophyta</taxon>
        <taxon>Spermatophyta</taxon>
        <taxon>Magnoliopsida</taxon>
        <taxon>eudicotyledons</taxon>
        <taxon>Gunneridae</taxon>
        <taxon>Pentapetalae</taxon>
        <taxon>asterids</taxon>
        <taxon>lamiids</taxon>
        <taxon>Lamiales</taxon>
        <taxon>Orobanchaceae</taxon>
        <taxon>Buchnereae</taxon>
        <taxon>Striga</taxon>
    </lineage>
</organism>